<comment type="caution">
    <text evidence="1">The sequence shown here is derived from an EMBL/GenBank/DDBJ whole genome shotgun (WGS) entry which is preliminary data.</text>
</comment>
<name>N9E746_9GAMM</name>
<dbReference type="EMBL" id="APQL01000006">
    <property type="protein sequence ID" value="ENW06288.1"/>
    <property type="molecule type" value="Genomic_DNA"/>
</dbReference>
<organism evidence="1 2">
    <name type="scientific">Acinetobacter beijerinckii CIP 110307</name>
    <dbReference type="NCBI Taxonomy" id="1217648"/>
    <lineage>
        <taxon>Bacteria</taxon>
        <taxon>Pseudomonadati</taxon>
        <taxon>Pseudomonadota</taxon>
        <taxon>Gammaproteobacteria</taxon>
        <taxon>Moraxellales</taxon>
        <taxon>Moraxellaceae</taxon>
        <taxon>Acinetobacter</taxon>
    </lineage>
</organism>
<dbReference type="STRING" id="262668.GCA_000931715_00904"/>
<gene>
    <name evidence="1" type="ORF">F933_02016</name>
</gene>
<keyword evidence="2" id="KW-1185">Reference proteome</keyword>
<protein>
    <submittedName>
        <fullName evidence="1">Uncharacterized protein</fullName>
    </submittedName>
</protein>
<dbReference type="HOGENOM" id="CLU_2409908_0_0_6"/>
<dbReference type="eggNOG" id="ENOG5033FGI">
    <property type="taxonomic scope" value="Bacteria"/>
</dbReference>
<dbReference type="Proteomes" id="UP000017670">
    <property type="component" value="Unassembled WGS sequence"/>
</dbReference>
<dbReference type="GeneID" id="29856402"/>
<dbReference type="AlphaFoldDB" id="N9E746"/>
<proteinExistence type="predicted"/>
<evidence type="ECO:0000313" key="2">
    <source>
        <dbReference type="Proteomes" id="UP000017670"/>
    </source>
</evidence>
<accession>N9E746</accession>
<dbReference type="RefSeq" id="WP_005060844.1">
    <property type="nucleotide sequence ID" value="NZ_KB849765.1"/>
</dbReference>
<sequence>MHDWSLISIHIDWIQSNLKIHLKNTQSEDKIYLVEKFTAFNLSRKNEWGESISINQILNYSTLLNGNTYLKIEIQSGDILEIEAKKIQLPFDLMT</sequence>
<evidence type="ECO:0000313" key="1">
    <source>
        <dbReference type="EMBL" id="ENW06288.1"/>
    </source>
</evidence>
<dbReference type="PATRIC" id="fig|1217648.3.peg.1966"/>
<reference evidence="1 2" key="1">
    <citation type="submission" date="2013-02" db="EMBL/GenBank/DDBJ databases">
        <title>The Genome Sequence of Acinetobacter beijerinckii CIP 110307.</title>
        <authorList>
            <consortium name="The Broad Institute Genome Sequencing Platform"/>
            <consortium name="The Broad Institute Genome Sequencing Center for Infectious Disease"/>
            <person name="Cerqueira G."/>
            <person name="Feldgarden M."/>
            <person name="Courvalin P."/>
            <person name="Perichon B."/>
            <person name="Grillot-Courvalin C."/>
            <person name="Clermont D."/>
            <person name="Rocha E."/>
            <person name="Yoon E.-J."/>
            <person name="Nemec A."/>
            <person name="Walker B."/>
            <person name="Young S.K."/>
            <person name="Zeng Q."/>
            <person name="Gargeya S."/>
            <person name="Fitzgerald M."/>
            <person name="Haas B."/>
            <person name="Abouelleil A."/>
            <person name="Alvarado L."/>
            <person name="Arachchi H.M."/>
            <person name="Berlin A.M."/>
            <person name="Chapman S.B."/>
            <person name="Dewar J."/>
            <person name="Goldberg J."/>
            <person name="Griggs A."/>
            <person name="Gujja S."/>
            <person name="Hansen M."/>
            <person name="Howarth C."/>
            <person name="Imamovic A."/>
            <person name="Larimer J."/>
            <person name="McCowan C."/>
            <person name="Murphy C."/>
            <person name="Neiman D."/>
            <person name="Pearson M."/>
            <person name="Priest M."/>
            <person name="Roberts A."/>
            <person name="Saif S."/>
            <person name="Shea T."/>
            <person name="Sisk P."/>
            <person name="Sykes S."/>
            <person name="Wortman J."/>
            <person name="Nusbaum C."/>
            <person name="Birren B."/>
        </authorList>
    </citation>
    <scope>NUCLEOTIDE SEQUENCE [LARGE SCALE GENOMIC DNA]</scope>
    <source>
        <strain evidence="1 2">CIP 110307</strain>
    </source>
</reference>